<dbReference type="SUPFAM" id="SSF53756">
    <property type="entry name" value="UDP-Glycosyltransferase/glycogen phosphorylase"/>
    <property type="match status" value="1"/>
</dbReference>
<dbReference type="PANTHER" id="PTHR12526">
    <property type="entry name" value="GLYCOSYLTRANSFERASE"/>
    <property type="match status" value="1"/>
</dbReference>
<name>A0A0F9DEM1_9ZZZZ</name>
<dbReference type="EMBL" id="LAZR01042063">
    <property type="protein sequence ID" value="KKL10433.1"/>
    <property type="molecule type" value="Genomic_DNA"/>
</dbReference>
<reference evidence="2" key="1">
    <citation type="journal article" date="2015" name="Nature">
        <title>Complex archaea that bridge the gap between prokaryotes and eukaryotes.</title>
        <authorList>
            <person name="Spang A."/>
            <person name="Saw J.H."/>
            <person name="Jorgensen S.L."/>
            <person name="Zaremba-Niedzwiedzka K."/>
            <person name="Martijn J."/>
            <person name="Lind A.E."/>
            <person name="van Eijk R."/>
            <person name="Schleper C."/>
            <person name="Guy L."/>
            <person name="Ettema T.J."/>
        </authorList>
    </citation>
    <scope>NUCLEOTIDE SEQUENCE</scope>
</reference>
<organism evidence="2">
    <name type="scientific">marine sediment metagenome</name>
    <dbReference type="NCBI Taxonomy" id="412755"/>
    <lineage>
        <taxon>unclassified sequences</taxon>
        <taxon>metagenomes</taxon>
        <taxon>ecological metagenomes</taxon>
    </lineage>
</organism>
<accession>A0A0F9DEM1</accession>
<dbReference type="Gene3D" id="3.40.50.2000">
    <property type="entry name" value="Glycogen Phosphorylase B"/>
    <property type="match status" value="2"/>
</dbReference>
<proteinExistence type="predicted"/>
<gene>
    <name evidence="2" type="ORF">LCGC14_2555880</name>
</gene>
<protein>
    <recommendedName>
        <fullName evidence="1">Glycosyl transferase family 1 domain-containing protein</fullName>
    </recommendedName>
</protein>
<comment type="caution">
    <text evidence="2">The sequence shown here is derived from an EMBL/GenBank/DDBJ whole genome shotgun (WGS) entry which is preliminary data.</text>
</comment>
<evidence type="ECO:0000313" key="2">
    <source>
        <dbReference type="EMBL" id="KKL10433.1"/>
    </source>
</evidence>
<evidence type="ECO:0000259" key="1">
    <source>
        <dbReference type="Pfam" id="PF00534"/>
    </source>
</evidence>
<dbReference type="Pfam" id="PF00534">
    <property type="entry name" value="Glycos_transf_1"/>
    <property type="match status" value="1"/>
</dbReference>
<feature type="domain" description="Glycosyl transferase family 1" evidence="1">
    <location>
        <begin position="195"/>
        <end position="280"/>
    </location>
</feature>
<feature type="non-terminal residue" evidence="2">
    <location>
        <position position="1"/>
    </location>
</feature>
<sequence>YYPDHIHNLVCCPRPAHQKFDKGLYSSYGIAPAVMRDRDLGRFLAREKIDLVLQHRLAVSKCLKGAIPSSIKYVVMNHTYHQLSRLSSFTKCDAYVSVCKYLHNETRWSRAIHPSRTIVILNGVENDYLADINAAELEGELKTGRCHRLVNSKFRTDSLKWMEGKVRKHIPGHRHYLIGHNGDAKKMCKRGTVCKYFGSVFDRNKKMSILKALDLYFYETFGHEGASIAILEALACGVPVLCKNFGGNNELIQDGVNGYILDSREEYLMRMKDLQDKEKLAELRASTIEDFNNRLHVKYTAAKYMQLFEALR</sequence>
<dbReference type="InterPro" id="IPR001296">
    <property type="entry name" value="Glyco_trans_1"/>
</dbReference>
<dbReference type="GO" id="GO:0016757">
    <property type="term" value="F:glycosyltransferase activity"/>
    <property type="evidence" value="ECO:0007669"/>
    <property type="project" value="InterPro"/>
</dbReference>
<dbReference type="AlphaFoldDB" id="A0A0F9DEM1"/>